<organism evidence="1 2">
    <name type="scientific">Phytophthora palmivora</name>
    <dbReference type="NCBI Taxonomy" id="4796"/>
    <lineage>
        <taxon>Eukaryota</taxon>
        <taxon>Sar</taxon>
        <taxon>Stramenopiles</taxon>
        <taxon>Oomycota</taxon>
        <taxon>Peronosporomycetes</taxon>
        <taxon>Peronosporales</taxon>
        <taxon>Peronosporaceae</taxon>
        <taxon>Phytophthora</taxon>
    </lineage>
</organism>
<dbReference type="EMBL" id="NCKW01001929">
    <property type="protein sequence ID" value="POM78710.1"/>
    <property type="molecule type" value="Genomic_DNA"/>
</dbReference>
<evidence type="ECO:0000313" key="1">
    <source>
        <dbReference type="EMBL" id="POM78710.1"/>
    </source>
</evidence>
<accession>A0A2P4YLN3</accession>
<dbReference type="AlphaFoldDB" id="A0A2P4YLN3"/>
<dbReference type="Proteomes" id="UP000237271">
    <property type="component" value="Unassembled WGS sequence"/>
</dbReference>
<comment type="caution">
    <text evidence="1">The sequence shown here is derived from an EMBL/GenBank/DDBJ whole genome shotgun (WGS) entry which is preliminary data.</text>
</comment>
<gene>
    <name evidence="1" type="ORF">PHPALM_3737</name>
</gene>
<proteinExistence type="predicted"/>
<protein>
    <submittedName>
        <fullName evidence="1">Tetratricopeptide TPR_2 repeat protein</fullName>
    </submittedName>
</protein>
<reference evidence="1 2" key="1">
    <citation type="journal article" date="2017" name="Genome Biol. Evol.">
        <title>Phytophthora megakarya and P. palmivora, closely related causal agents of cacao black pod rot, underwent increases in genome sizes and gene numbers by different mechanisms.</title>
        <authorList>
            <person name="Ali S.S."/>
            <person name="Shao J."/>
            <person name="Lary D.J."/>
            <person name="Kronmiller B."/>
            <person name="Shen D."/>
            <person name="Strem M.D."/>
            <person name="Amoako-Attah I."/>
            <person name="Akrofi A.Y."/>
            <person name="Begoude B.A."/>
            <person name="Ten Hoopen G.M."/>
            <person name="Coulibaly K."/>
            <person name="Kebe B.I."/>
            <person name="Melnick R.L."/>
            <person name="Guiltinan M.J."/>
            <person name="Tyler B.M."/>
            <person name="Meinhardt L.W."/>
            <person name="Bailey B.A."/>
        </authorList>
    </citation>
    <scope>NUCLEOTIDE SEQUENCE [LARGE SCALE GENOMIC DNA]</scope>
    <source>
        <strain evidence="2">sbr112.9</strain>
    </source>
</reference>
<sequence>MASIVSSSPSSPPAPVVDADSIVTGACFPDQKSCTKAMRQYAVSHNMVVKLAAEIRGGAMLKYQCAGGGDCRFEVTRLRSQGQARSGYLISHSSQVQEDELIQSLVASDPRISGRVLVEPIERIRGATTSLNAAYRYRTFIFEELYGSLQGVEKLESLLLI</sequence>
<name>A0A2P4YLN3_9STRA</name>
<evidence type="ECO:0000313" key="2">
    <source>
        <dbReference type="Proteomes" id="UP000237271"/>
    </source>
</evidence>
<keyword evidence="2" id="KW-1185">Reference proteome</keyword>